<evidence type="ECO:0000256" key="5">
    <source>
        <dbReference type="ARBA" id="ARBA00022723"/>
    </source>
</evidence>
<dbReference type="InterPro" id="IPR001584">
    <property type="entry name" value="Integrase_cat-core"/>
</dbReference>
<keyword evidence="12" id="KW-0695">RNA-directed DNA polymerase</keyword>
<dbReference type="AlphaFoldDB" id="A0AAV8ULH8"/>
<evidence type="ECO:0000313" key="17">
    <source>
        <dbReference type="EMBL" id="KAJ8903381.1"/>
    </source>
</evidence>
<keyword evidence="14" id="KW-0917">Virion maturation</keyword>
<dbReference type="GO" id="GO:0006310">
    <property type="term" value="P:DNA recombination"/>
    <property type="evidence" value="ECO:0007669"/>
    <property type="project" value="UniProtKB-KW"/>
</dbReference>
<dbReference type="GO" id="GO:0015074">
    <property type="term" value="P:DNA integration"/>
    <property type="evidence" value="ECO:0007669"/>
    <property type="project" value="UniProtKB-KW"/>
</dbReference>
<dbReference type="InterPro" id="IPR036397">
    <property type="entry name" value="RNaseH_sf"/>
</dbReference>
<keyword evidence="18" id="KW-1185">Reference proteome</keyword>
<dbReference type="InterPro" id="IPR025724">
    <property type="entry name" value="GAG-pre-integrase_dom"/>
</dbReference>
<keyword evidence="10" id="KW-0460">Magnesium</keyword>
<evidence type="ECO:0000256" key="9">
    <source>
        <dbReference type="ARBA" id="ARBA00022840"/>
    </source>
</evidence>
<comment type="caution">
    <text evidence="17">The sequence shown here is derived from an EMBL/GenBank/DDBJ whole genome shotgun (WGS) entry which is preliminary data.</text>
</comment>
<dbReference type="Gene3D" id="3.30.420.10">
    <property type="entry name" value="Ribonuclease H-like superfamily/Ribonuclease H"/>
    <property type="match status" value="1"/>
</dbReference>
<evidence type="ECO:0000259" key="16">
    <source>
        <dbReference type="PROSITE" id="PS50994"/>
    </source>
</evidence>
<dbReference type="SUPFAM" id="SSF53098">
    <property type="entry name" value="Ribonuclease H-like"/>
    <property type="match status" value="1"/>
</dbReference>
<evidence type="ECO:0000256" key="14">
    <source>
        <dbReference type="ARBA" id="ARBA00023113"/>
    </source>
</evidence>
<evidence type="ECO:0000256" key="15">
    <source>
        <dbReference type="ARBA" id="ARBA00023172"/>
    </source>
</evidence>
<evidence type="ECO:0000256" key="8">
    <source>
        <dbReference type="ARBA" id="ARBA00022801"/>
    </source>
</evidence>
<evidence type="ECO:0000256" key="13">
    <source>
        <dbReference type="ARBA" id="ARBA00022932"/>
    </source>
</evidence>
<keyword evidence="7" id="KW-0255">Endonuclease</keyword>
<dbReference type="PANTHER" id="PTHR42648">
    <property type="entry name" value="TRANSPOSASE, PUTATIVE-RELATED"/>
    <property type="match status" value="1"/>
</dbReference>
<dbReference type="GO" id="GO:0004519">
    <property type="term" value="F:endonuclease activity"/>
    <property type="evidence" value="ECO:0007669"/>
    <property type="project" value="UniProtKB-KW"/>
</dbReference>
<evidence type="ECO:0000256" key="6">
    <source>
        <dbReference type="ARBA" id="ARBA00022741"/>
    </source>
</evidence>
<comment type="function">
    <text evidence="1">The aspartyl protease (PR) mediates the proteolytic cleavages of the Gag and Gag-Pol polyproteins after assembly of the VLP.</text>
</comment>
<gene>
    <name evidence="17" type="ORF">NDN08_004489</name>
</gene>
<name>A0AAV8ULH8_9RHOD</name>
<dbReference type="GO" id="GO:0008233">
    <property type="term" value="F:peptidase activity"/>
    <property type="evidence" value="ECO:0007669"/>
    <property type="project" value="UniProtKB-KW"/>
</dbReference>
<protein>
    <recommendedName>
        <fullName evidence="16">Integrase catalytic domain-containing protein</fullName>
    </recommendedName>
</protein>
<dbReference type="Pfam" id="PF00665">
    <property type="entry name" value="rve"/>
    <property type="match status" value="1"/>
</dbReference>
<dbReference type="GO" id="GO:0006508">
    <property type="term" value="P:proteolysis"/>
    <property type="evidence" value="ECO:0007669"/>
    <property type="project" value="UniProtKB-KW"/>
</dbReference>
<keyword evidence="6" id="KW-0547">Nucleotide-binding</keyword>
<dbReference type="GO" id="GO:0005524">
    <property type="term" value="F:ATP binding"/>
    <property type="evidence" value="ECO:0007669"/>
    <property type="project" value="UniProtKB-KW"/>
</dbReference>
<keyword evidence="5" id="KW-0479">Metal-binding</keyword>
<dbReference type="InterPro" id="IPR054722">
    <property type="entry name" value="PolX-like_BBD"/>
</dbReference>
<evidence type="ECO:0000256" key="11">
    <source>
        <dbReference type="ARBA" id="ARBA00022908"/>
    </source>
</evidence>
<accession>A0AAV8ULH8</accession>
<dbReference type="GO" id="GO:0046872">
    <property type="term" value="F:metal ion binding"/>
    <property type="evidence" value="ECO:0007669"/>
    <property type="project" value="UniProtKB-KW"/>
</dbReference>
<dbReference type="PANTHER" id="PTHR42648:SF11">
    <property type="entry name" value="TRANSPOSON TY4-P GAG-POL POLYPROTEIN"/>
    <property type="match status" value="1"/>
</dbReference>
<keyword evidence="13" id="KW-0808">Transferase</keyword>
<evidence type="ECO:0000256" key="10">
    <source>
        <dbReference type="ARBA" id="ARBA00022842"/>
    </source>
</evidence>
<keyword evidence="15" id="KW-0233">DNA recombination</keyword>
<evidence type="ECO:0000256" key="2">
    <source>
        <dbReference type="ARBA" id="ARBA00022612"/>
    </source>
</evidence>
<evidence type="ECO:0000256" key="1">
    <source>
        <dbReference type="ARBA" id="ARBA00002180"/>
    </source>
</evidence>
<proteinExistence type="predicted"/>
<dbReference type="Pfam" id="PF22936">
    <property type="entry name" value="Pol_BBD"/>
    <property type="match status" value="1"/>
</dbReference>
<dbReference type="Proteomes" id="UP001157974">
    <property type="component" value="Unassembled WGS sequence"/>
</dbReference>
<evidence type="ECO:0000256" key="12">
    <source>
        <dbReference type="ARBA" id="ARBA00022918"/>
    </source>
</evidence>
<evidence type="ECO:0000256" key="4">
    <source>
        <dbReference type="ARBA" id="ARBA00022722"/>
    </source>
</evidence>
<sequence>MTAGKGYFQELMKIDPVRIRTASGAERVAEEAGSIQAIIKGVKYEIQDVLFAPWAAGNILSVRTLTQKGYEVRFNPNVAIHRADGGRLVIQGTLDGRIRIRGVPEDGYGYIVEKENPQKRSSNYNKFMSWHRKLGHAGKDALRRMFNAGVLRATDMTRDEVCNDCRVARMVHEPHARVTFQRTREAGELWHTDLCGPFPDKYVGGKRYFLLVTDDYTGYRWIRFLERKSEAVSEIASLIRQFRTQLYKKVRRLRTDNGGEFGNRDMQKLVDREGIAHERTPPRTPQANGLAERGNRIVLEVVRTVLASPELPAALWAELANAAVSYVIAWQEEFKL</sequence>
<organism evidence="17 18">
    <name type="scientific">Rhodosorus marinus</name>
    <dbReference type="NCBI Taxonomy" id="101924"/>
    <lineage>
        <taxon>Eukaryota</taxon>
        <taxon>Rhodophyta</taxon>
        <taxon>Stylonematophyceae</taxon>
        <taxon>Stylonematales</taxon>
        <taxon>Stylonemataceae</taxon>
        <taxon>Rhodosorus</taxon>
    </lineage>
</organism>
<dbReference type="Pfam" id="PF13976">
    <property type="entry name" value="gag_pre-integrs"/>
    <property type="match status" value="1"/>
</dbReference>
<keyword evidence="2" id="KW-1188">Viral release from host cell</keyword>
<dbReference type="PROSITE" id="PS50994">
    <property type="entry name" value="INTEGRASE"/>
    <property type="match status" value="1"/>
</dbReference>
<keyword evidence="4" id="KW-0540">Nuclease</keyword>
<keyword evidence="13" id="KW-0548">Nucleotidyltransferase</keyword>
<evidence type="ECO:0000256" key="3">
    <source>
        <dbReference type="ARBA" id="ARBA00022670"/>
    </source>
</evidence>
<evidence type="ECO:0000256" key="7">
    <source>
        <dbReference type="ARBA" id="ARBA00022759"/>
    </source>
</evidence>
<reference evidence="17 18" key="1">
    <citation type="journal article" date="2023" name="Nat. Commun.">
        <title>Origin of minicircular mitochondrial genomes in red algae.</title>
        <authorList>
            <person name="Lee Y."/>
            <person name="Cho C.H."/>
            <person name="Lee Y.M."/>
            <person name="Park S.I."/>
            <person name="Yang J.H."/>
            <person name="West J.A."/>
            <person name="Bhattacharya D."/>
            <person name="Yoon H.S."/>
        </authorList>
    </citation>
    <scope>NUCLEOTIDE SEQUENCE [LARGE SCALE GENOMIC DNA]</scope>
    <source>
        <strain evidence="17 18">CCMP1338</strain>
        <tissue evidence="17">Whole cell</tissue>
    </source>
</reference>
<keyword evidence="8" id="KW-0378">Hydrolase</keyword>
<dbReference type="GO" id="GO:0003676">
    <property type="term" value="F:nucleic acid binding"/>
    <property type="evidence" value="ECO:0007669"/>
    <property type="project" value="InterPro"/>
</dbReference>
<feature type="domain" description="Integrase catalytic" evidence="16">
    <location>
        <begin position="181"/>
        <end position="336"/>
    </location>
</feature>
<dbReference type="InterPro" id="IPR039537">
    <property type="entry name" value="Retrotran_Ty1/copia-like"/>
</dbReference>
<keyword evidence="11" id="KW-0229">DNA integration</keyword>
<keyword evidence="9" id="KW-0067">ATP-binding</keyword>
<dbReference type="GO" id="GO:0003887">
    <property type="term" value="F:DNA-directed DNA polymerase activity"/>
    <property type="evidence" value="ECO:0007669"/>
    <property type="project" value="UniProtKB-KW"/>
</dbReference>
<keyword evidence="13" id="KW-0239">DNA-directed DNA polymerase</keyword>
<evidence type="ECO:0000313" key="18">
    <source>
        <dbReference type="Proteomes" id="UP001157974"/>
    </source>
</evidence>
<dbReference type="EMBL" id="JAMWBK010000007">
    <property type="protein sequence ID" value="KAJ8903381.1"/>
    <property type="molecule type" value="Genomic_DNA"/>
</dbReference>
<keyword evidence="3" id="KW-0645">Protease</keyword>
<dbReference type="InterPro" id="IPR012337">
    <property type="entry name" value="RNaseH-like_sf"/>
</dbReference>
<dbReference type="GO" id="GO:0003964">
    <property type="term" value="F:RNA-directed DNA polymerase activity"/>
    <property type="evidence" value="ECO:0007669"/>
    <property type="project" value="UniProtKB-KW"/>
</dbReference>